<dbReference type="GO" id="GO:0016853">
    <property type="term" value="F:isomerase activity"/>
    <property type="evidence" value="ECO:0007669"/>
    <property type="project" value="UniProtKB-KW"/>
</dbReference>
<feature type="domain" description="Mycothiol-dependent maleylpyruvate isomerase metal-binding" evidence="2">
    <location>
        <begin position="15"/>
        <end position="126"/>
    </location>
</feature>
<keyword evidence="4" id="KW-1185">Reference proteome</keyword>
<evidence type="ECO:0000259" key="2">
    <source>
        <dbReference type="Pfam" id="PF11716"/>
    </source>
</evidence>
<keyword evidence="3" id="KW-0413">Isomerase</keyword>
<dbReference type="GO" id="GO:0005886">
    <property type="term" value="C:plasma membrane"/>
    <property type="evidence" value="ECO:0007669"/>
    <property type="project" value="TreeGrafter"/>
</dbReference>
<dbReference type="OrthoDB" id="3671213at2"/>
<dbReference type="AlphaFoldDB" id="A0A9Q9II37"/>
<dbReference type="EMBL" id="CP073767">
    <property type="protein sequence ID" value="UWZ54337.1"/>
    <property type="molecule type" value="Genomic_DNA"/>
</dbReference>
<dbReference type="Proteomes" id="UP001058003">
    <property type="component" value="Chromosome"/>
</dbReference>
<evidence type="ECO:0000313" key="3">
    <source>
        <dbReference type="EMBL" id="UWZ54337.1"/>
    </source>
</evidence>
<sequence length="258" mass="27677">MERSRLLECLAADYARLREVGASDLTAAVPSCPGWTVADLVRHVAEVYLHKVECMRLNAFPDPWPPAELAAEGPIELLNRGYAELTGEFAARDAAAPSRTWHEPDQTVGFWIRRMAQETVIHRIDAELALGVPVAPIPEDLAIDGIDEVLKLFVGYGSRAWLEDFTPVLAGAKGRTVIVGVDGGPGWLLRAETTGVEVSDANPATAASTPVDATVSGSATGVLRWLWTRESPGVSDAVVEGDEATLTELRNLLVASTQ</sequence>
<dbReference type="PANTHER" id="PTHR40758:SF1">
    <property type="entry name" value="CONSERVED PROTEIN"/>
    <property type="match status" value="1"/>
</dbReference>
<dbReference type="InterPro" id="IPR010872">
    <property type="entry name" value="MDMPI_C-term_domain"/>
</dbReference>
<dbReference type="Pfam" id="PF07398">
    <property type="entry name" value="MDMPI_C"/>
    <property type="match status" value="1"/>
</dbReference>
<dbReference type="Pfam" id="PF11716">
    <property type="entry name" value="MDMPI_N"/>
    <property type="match status" value="1"/>
</dbReference>
<evidence type="ECO:0000259" key="1">
    <source>
        <dbReference type="Pfam" id="PF07398"/>
    </source>
</evidence>
<evidence type="ECO:0000313" key="4">
    <source>
        <dbReference type="Proteomes" id="UP001058003"/>
    </source>
</evidence>
<dbReference type="NCBIfam" id="TIGR03083">
    <property type="entry name" value="maleylpyruvate isomerase family mycothiol-dependent enzyme"/>
    <property type="match status" value="1"/>
</dbReference>
<organism evidence="3 4">
    <name type="scientific">Dactylosporangium aurantiacum</name>
    <dbReference type="NCBI Taxonomy" id="35754"/>
    <lineage>
        <taxon>Bacteria</taxon>
        <taxon>Bacillati</taxon>
        <taxon>Actinomycetota</taxon>
        <taxon>Actinomycetes</taxon>
        <taxon>Micromonosporales</taxon>
        <taxon>Micromonosporaceae</taxon>
        <taxon>Dactylosporangium</taxon>
    </lineage>
</organism>
<protein>
    <submittedName>
        <fullName evidence="3">Maleylpyruvate isomerase family mycothiol-dependent enzyme</fullName>
    </submittedName>
</protein>
<accession>A0A9Q9II37</accession>
<dbReference type="RefSeq" id="WP_033364907.1">
    <property type="nucleotide sequence ID" value="NZ_CP073767.1"/>
</dbReference>
<proteinExistence type="predicted"/>
<dbReference type="GO" id="GO:0046872">
    <property type="term" value="F:metal ion binding"/>
    <property type="evidence" value="ECO:0007669"/>
    <property type="project" value="InterPro"/>
</dbReference>
<dbReference type="InterPro" id="IPR034660">
    <property type="entry name" value="DinB/YfiT-like"/>
</dbReference>
<dbReference type="InterPro" id="IPR024344">
    <property type="entry name" value="MDMPI_metal-binding"/>
</dbReference>
<dbReference type="KEGG" id="daur:Daura_49130"/>
<gene>
    <name evidence="3" type="ORF">Daura_49130</name>
</gene>
<feature type="domain" description="MDMPI C-terminal" evidence="1">
    <location>
        <begin position="140"/>
        <end position="246"/>
    </location>
</feature>
<name>A0A9Q9II37_9ACTN</name>
<dbReference type="InterPro" id="IPR017517">
    <property type="entry name" value="Maleyloyr_isom"/>
</dbReference>
<dbReference type="PANTHER" id="PTHR40758">
    <property type="entry name" value="CONSERVED PROTEIN"/>
    <property type="match status" value="1"/>
</dbReference>
<dbReference type="SUPFAM" id="SSF109854">
    <property type="entry name" value="DinB/YfiT-like putative metalloenzymes"/>
    <property type="match status" value="1"/>
</dbReference>
<reference evidence="3" key="1">
    <citation type="submission" date="2021-04" db="EMBL/GenBank/DDBJ databases">
        <title>Dactylosporangium aurantiacum NRRL B-8018 full assembly.</title>
        <authorList>
            <person name="Hartkoorn R.C."/>
            <person name="Beaudoing E."/>
            <person name="Hot D."/>
        </authorList>
    </citation>
    <scope>NUCLEOTIDE SEQUENCE</scope>
    <source>
        <strain evidence="3">NRRL B-8018</strain>
    </source>
</reference>